<dbReference type="EMBL" id="UZAI01008033">
    <property type="protein sequence ID" value="VDP00883.1"/>
    <property type="molecule type" value="Genomic_DNA"/>
</dbReference>
<feature type="non-terminal residue" evidence="1">
    <location>
        <position position="1"/>
    </location>
</feature>
<accession>A0A183M919</accession>
<dbReference type="AlphaFoldDB" id="A0A183M919"/>
<dbReference type="Proteomes" id="UP000277204">
    <property type="component" value="Unassembled WGS sequence"/>
</dbReference>
<dbReference type="InterPro" id="IPR045864">
    <property type="entry name" value="aa-tRNA-synth_II/BPL/LPL"/>
</dbReference>
<keyword evidence="2" id="KW-1185">Reference proteome</keyword>
<dbReference type="Gene3D" id="3.30.930.10">
    <property type="entry name" value="Bira Bifunctional Protein, Domain 2"/>
    <property type="match status" value="1"/>
</dbReference>
<organism evidence="1 2">
    <name type="scientific">Schistosoma margrebowiei</name>
    <dbReference type="NCBI Taxonomy" id="48269"/>
    <lineage>
        <taxon>Eukaryota</taxon>
        <taxon>Metazoa</taxon>
        <taxon>Spiralia</taxon>
        <taxon>Lophotrochozoa</taxon>
        <taxon>Platyhelminthes</taxon>
        <taxon>Trematoda</taxon>
        <taxon>Digenea</taxon>
        <taxon>Strigeidida</taxon>
        <taxon>Schistosomatoidea</taxon>
        <taxon>Schistosomatidae</taxon>
        <taxon>Schistosoma</taxon>
    </lineage>
</organism>
<evidence type="ECO:0000313" key="2">
    <source>
        <dbReference type="Proteomes" id="UP000277204"/>
    </source>
</evidence>
<protein>
    <submittedName>
        <fullName evidence="1">Uncharacterized protein</fullName>
    </submittedName>
</protein>
<dbReference type="PANTHER" id="PTHR12835:SF5">
    <property type="entry name" value="BIOTIN--PROTEIN LIGASE"/>
    <property type="match status" value="1"/>
</dbReference>
<reference evidence="1 2" key="1">
    <citation type="submission" date="2018-11" db="EMBL/GenBank/DDBJ databases">
        <authorList>
            <consortium name="Pathogen Informatics"/>
        </authorList>
    </citation>
    <scope>NUCLEOTIDE SEQUENCE [LARGE SCALE GENOMIC DNA]</scope>
    <source>
        <strain evidence="1 2">Zambia</strain>
    </source>
</reference>
<name>A0A183M919_9TREM</name>
<sequence>LQYHGPKILIKWPNDIYVVENINWCNNQDVNSTLLQQNIIGKLAGVLVRCRLVDSNHLVKDLDAFNSYQKNDMVIQTMTASSGLNELKNYLVIRPLYVSIGCGINAFNELPTICLEHVLIKSHPCNKRPTFSIAKLISIVVSYIERIITRIYNPNSNYDLGWVLHLYTKCWIHT</sequence>
<dbReference type="STRING" id="48269.A0A183M919"/>
<dbReference type="GO" id="GO:0004077">
    <property type="term" value="F:biotin--[biotin carboxyl-carrier protein] ligase activity"/>
    <property type="evidence" value="ECO:0007669"/>
    <property type="project" value="TreeGrafter"/>
</dbReference>
<dbReference type="PANTHER" id="PTHR12835">
    <property type="entry name" value="BIOTIN PROTEIN LIGASE"/>
    <property type="match status" value="1"/>
</dbReference>
<evidence type="ECO:0000313" key="1">
    <source>
        <dbReference type="EMBL" id="VDP00883.1"/>
    </source>
</evidence>
<dbReference type="GO" id="GO:0005737">
    <property type="term" value="C:cytoplasm"/>
    <property type="evidence" value="ECO:0007669"/>
    <property type="project" value="TreeGrafter"/>
</dbReference>
<dbReference type="SUPFAM" id="SSF55681">
    <property type="entry name" value="Class II aaRS and biotin synthetases"/>
    <property type="match status" value="1"/>
</dbReference>
<gene>
    <name evidence="1" type="ORF">SMRZ_LOCUS12544</name>
</gene>
<proteinExistence type="predicted"/>